<dbReference type="RefSeq" id="XP_045961239.1">
    <property type="nucleotide sequence ID" value="XM_046101951.1"/>
</dbReference>
<protein>
    <submittedName>
        <fullName evidence="1">Uncharacterized protein</fullName>
    </submittedName>
</protein>
<dbReference type="Proteomes" id="UP000758603">
    <property type="component" value="Unassembled WGS sequence"/>
</dbReference>
<comment type="caution">
    <text evidence="1">The sequence shown here is derived from an EMBL/GenBank/DDBJ whole genome shotgun (WGS) entry which is preliminary data.</text>
</comment>
<dbReference type="EMBL" id="JAGPXC010000002">
    <property type="protein sequence ID" value="KAH6657005.1"/>
    <property type="molecule type" value="Genomic_DNA"/>
</dbReference>
<evidence type="ECO:0000313" key="1">
    <source>
        <dbReference type="EMBL" id="KAH6657005.1"/>
    </source>
</evidence>
<name>A0A9P9A1H6_9PEZI</name>
<reference evidence="1" key="1">
    <citation type="journal article" date="2021" name="Nat. Commun.">
        <title>Genetic determinants of endophytism in the Arabidopsis root mycobiome.</title>
        <authorList>
            <person name="Mesny F."/>
            <person name="Miyauchi S."/>
            <person name="Thiergart T."/>
            <person name="Pickel B."/>
            <person name="Atanasova L."/>
            <person name="Karlsson M."/>
            <person name="Huettel B."/>
            <person name="Barry K.W."/>
            <person name="Haridas S."/>
            <person name="Chen C."/>
            <person name="Bauer D."/>
            <person name="Andreopoulos W."/>
            <person name="Pangilinan J."/>
            <person name="LaButti K."/>
            <person name="Riley R."/>
            <person name="Lipzen A."/>
            <person name="Clum A."/>
            <person name="Drula E."/>
            <person name="Henrissat B."/>
            <person name="Kohler A."/>
            <person name="Grigoriev I.V."/>
            <person name="Martin F.M."/>
            <person name="Hacquard S."/>
        </authorList>
    </citation>
    <scope>NUCLEOTIDE SEQUENCE</scope>
    <source>
        <strain evidence="1">MPI-SDFR-AT-0073</strain>
    </source>
</reference>
<evidence type="ECO:0000313" key="2">
    <source>
        <dbReference type="Proteomes" id="UP000758603"/>
    </source>
</evidence>
<dbReference type="GeneID" id="70130843"/>
<keyword evidence="2" id="KW-1185">Reference proteome</keyword>
<proteinExistence type="predicted"/>
<sequence length="66" mass="7215">MNDTKPRNVWCLAHQSKFIQDIAEKNGWTKFILTSMGSLGGITTEACVDSSFCDPSHGVEAILDAK</sequence>
<gene>
    <name evidence="1" type="ORF">BKA67DRAFT_553954</name>
</gene>
<accession>A0A9P9A1H6</accession>
<organism evidence="1 2">
    <name type="scientific">Truncatella angustata</name>
    <dbReference type="NCBI Taxonomy" id="152316"/>
    <lineage>
        <taxon>Eukaryota</taxon>
        <taxon>Fungi</taxon>
        <taxon>Dikarya</taxon>
        <taxon>Ascomycota</taxon>
        <taxon>Pezizomycotina</taxon>
        <taxon>Sordariomycetes</taxon>
        <taxon>Xylariomycetidae</taxon>
        <taxon>Amphisphaeriales</taxon>
        <taxon>Sporocadaceae</taxon>
        <taxon>Truncatella</taxon>
    </lineage>
</organism>
<dbReference type="AlphaFoldDB" id="A0A9P9A1H6"/>